<accession>A0A645IVD1</accession>
<dbReference type="EMBL" id="VSSQ01124350">
    <property type="protein sequence ID" value="MPN55291.1"/>
    <property type="molecule type" value="Genomic_DNA"/>
</dbReference>
<gene>
    <name evidence="1" type="ORF">SDC9_202973</name>
</gene>
<dbReference type="AlphaFoldDB" id="A0A645IVD1"/>
<proteinExistence type="predicted"/>
<protein>
    <submittedName>
        <fullName evidence="1">Uncharacterized protein</fullName>
    </submittedName>
</protein>
<reference evidence="1" key="1">
    <citation type="submission" date="2019-08" db="EMBL/GenBank/DDBJ databases">
        <authorList>
            <person name="Kucharzyk K."/>
            <person name="Murdoch R.W."/>
            <person name="Higgins S."/>
            <person name="Loffler F."/>
        </authorList>
    </citation>
    <scope>NUCLEOTIDE SEQUENCE</scope>
</reference>
<evidence type="ECO:0000313" key="1">
    <source>
        <dbReference type="EMBL" id="MPN55291.1"/>
    </source>
</evidence>
<sequence length="62" mass="7327">MRLDGNPVVDAENEFPTLVFRLDDENRFVLGASRGHGKQFRSIKMRRSENHLRIFRLPFNPE</sequence>
<organism evidence="1">
    <name type="scientific">bioreactor metagenome</name>
    <dbReference type="NCBI Taxonomy" id="1076179"/>
    <lineage>
        <taxon>unclassified sequences</taxon>
        <taxon>metagenomes</taxon>
        <taxon>ecological metagenomes</taxon>
    </lineage>
</organism>
<name>A0A645IVD1_9ZZZZ</name>
<comment type="caution">
    <text evidence="1">The sequence shown here is derived from an EMBL/GenBank/DDBJ whole genome shotgun (WGS) entry which is preliminary data.</text>
</comment>